<dbReference type="HOGENOM" id="CLU_1555345_0_0_1"/>
<feature type="compositionally biased region" description="Basic residues" evidence="1">
    <location>
        <begin position="153"/>
        <end position="165"/>
    </location>
</feature>
<organism evidence="2">
    <name type="scientific">Gaeumannomyces tritici (strain R3-111a-1)</name>
    <name type="common">Wheat and barley take-all root rot fungus</name>
    <name type="synonym">Gaeumannomyces graminis var. tritici</name>
    <dbReference type="NCBI Taxonomy" id="644352"/>
    <lineage>
        <taxon>Eukaryota</taxon>
        <taxon>Fungi</taxon>
        <taxon>Dikarya</taxon>
        <taxon>Ascomycota</taxon>
        <taxon>Pezizomycotina</taxon>
        <taxon>Sordariomycetes</taxon>
        <taxon>Sordariomycetidae</taxon>
        <taxon>Magnaporthales</taxon>
        <taxon>Magnaporthaceae</taxon>
        <taxon>Gaeumannomyces</taxon>
    </lineage>
</organism>
<evidence type="ECO:0000256" key="1">
    <source>
        <dbReference type="SAM" id="MobiDB-lite"/>
    </source>
</evidence>
<evidence type="ECO:0000313" key="4">
    <source>
        <dbReference type="Proteomes" id="UP000006039"/>
    </source>
</evidence>
<reference evidence="3" key="4">
    <citation type="journal article" date="2015" name="G3 (Bethesda)">
        <title>Genome sequences of three phytopathogenic species of the Magnaporthaceae family of fungi.</title>
        <authorList>
            <person name="Okagaki L.H."/>
            <person name="Nunes C.C."/>
            <person name="Sailsbery J."/>
            <person name="Clay B."/>
            <person name="Brown D."/>
            <person name="John T."/>
            <person name="Oh Y."/>
            <person name="Young N."/>
            <person name="Fitzgerald M."/>
            <person name="Haas B.J."/>
            <person name="Zeng Q."/>
            <person name="Young S."/>
            <person name="Adiconis X."/>
            <person name="Fan L."/>
            <person name="Levin J.Z."/>
            <person name="Mitchell T.K."/>
            <person name="Okubara P.A."/>
            <person name="Farman M.L."/>
            <person name="Kohn L.M."/>
            <person name="Birren B."/>
            <person name="Ma L.-J."/>
            <person name="Dean R.A."/>
        </authorList>
    </citation>
    <scope>NUCLEOTIDE SEQUENCE</scope>
    <source>
        <strain evidence="3">R3-111a-1</strain>
    </source>
</reference>
<gene>
    <name evidence="3" type="primary">20345211</name>
    <name evidence="2" type="ORF">GGTG_04753</name>
</gene>
<feature type="region of interest" description="Disordered" evidence="1">
    <location>
        <begin position="151"/>
        <end position="172"/>
    </location>
</feature>
<dbReference type="EnsemblFungi" id="EJT79669">
    <property type="protein sequence ID" value="EJT79669"/>
    <property type="gene ID" value="GGTG_04753"/>
</dbReference>
<evidence type="ECO:0000313" key="2">
    <source>
        <dbReference type="EMBL" id="EJT79669.1"/>
    </source>
</evidence>
<sequence length="172" mass="18187">MQATSATTGKMPLSPGTQGTSIISQESPTGTMLVLWTASATTGKMPLSPGTQGTSIISQESLTKHLQQQEGRTHRLDQPLASLAHRLVFWSRKQVSVLMTGEHKTGQLQLQLHLSPSLVLAAGRNQDVTLGCGLGSCTSRPVLCSPLAAAKTAKAKRKNKKKKPPTHAEGAT</sequence>
<dbReference type="Proteomes" id="UP000006039">
    <property type="component" value="Unassembled WGS sequence"/>
</dbReference>
<feature type="compositionally biased region" description="Polar residues" evidence="1">
    <location>
        <begin position="15"/>
        <end position="24"/>
    </location>
</feature>
<evidence type="ECO:0000313" key="3">
    <source>
        <dbReference type="EnsemblFungi" id="EJT79669"/>
    </source>
</evidence>
<reference evidence="2" key="2">
    <citation type="submission" date="2010-07" db="EMBL/GenBank/DDBJ databases">
        <authorList>
            <consortium name="The Broad Institute Genome Sequencing Platform"/>
            <consortium name="Broad Institute Genome Sequencing Center for Infectious Disease"/>
            <person name="Ma L.-J."/>
            <person name="Dead R."/>
            <person name="Young S."/>
            <person name="Zeng Q."/>
            <person name="Koehrsen M."/>
            <person name="Alvarado L."/>
            <person name="Berlin A."/>
            <person name="Chapman S.B."/>
            <person name="Chen Z."/>
            <person name="Freedman E."/>
            <person name="Gellesch M."/>
            <person name="Goldberg J."/>
            <person name="Griggs A."/>
            <person name="Gujja S."/>
            <person name="Heilman E.R."/>
            <person name="Heiman D."/>
            <person name="Hepburn T."/>
            <person name="Howarth C."/>
            <person name="Jen D."/>
            <person name="Larson L."/>
            <person name="Mehta T."/>
            <person name="Neiman D."/>
            <person name="Pearson M."/>
            <person name="Roberts A."/>
            <person name="Saif S."/>
            <person name="Shea T."/>
            <person name="Shenoy N."/>
            <person name="Sisk P."/>
            <person name="Stolte C."/>
            <person name="Sykes S."/>
            <person name="Walk T."/>
            <person name="White J."/>
            <person name="Yandava C."/>
            <person name="Haas B."/>
            <person name="Nusbaum C."/>
            <person name="Birren B."/>
        </authorList>
    </citation>
    <scope>NUCLEOTIDE SEQUENCE</scope>
    <source>
        <strain evidence="2">R3-111a-1</strain>
    </source>
</reference>
<name>J3NU04_GAET3</name>
<protein>
    <submittedName>
        <fullName evidence="2 3">Uncharacterized protein</fullName>
    </submittedName>
</protein>
<dbReference type="VEuPathDB" id="FungiDB:GGTG_04753"/>
<feature type="region of interest" description="Disordered" evidence="1">
    <location>
        <begin position="1"/>
        <end position="24"/>
    </location>
</feature>
<dbReference type="RefSeq" id="XP_009220814.1">
    <property type="nucleotide sequence ID" value="XM_009222550.1"/>
</dbReference>
<proteinExistence type="predicted"/>
<dbReference type="EMBL" id="GL385396">
    <property type="protein sequence ID" value="EJT79669.1"/>
    <property type="molecule type" value="Genomic_DNA"/>
</dbReference>
<reference evidence="4" key="1">
    <citation type="submission" date="2010-07" db="EMBL/GenBank/DDBJ databases">
        <title>The genome sequence of Gaeumannomyces graminis var. tritici strain R3-111a-1.</title>
        <authorList>
            <consortium name="The Broad Institute Genome Sequencing Platform"/>
            <person name="Ma L.-J."/>
            <person name="Dead R."/>
            <person name="Young S."/>
            <person name="Zeng Q."/>
            <person name="Koehrsen M."/>
            <person name="Alvarado L."/>
            <person name="Berlin A."/>
            <person name="Chapman S.B."/>
            <person name="Chen Z."/>
            <person name="Freedman E."/>
            <person name="Gellesch M."/>
            <person name="Goldberg J."/>
            <person name="Griggs A."/>
            <person name="Gujja S."/>
            <person name="Heilman E.R."/>
            <person name="Heiman D."/>
            <person name="Hepburn T."/>
            <person name="Howarth C."/>
            <person name="Jen D."/>
            <person name="Larson L."/>
            <person name="Mehta T."/>
            <person name="Neiman D."/>
            <person name="Pearson M."/>
            <person name="Roberts A."/>
            <person name="Saif S."/>
            <person name="Shea T."/>
            <person name="Shenoy N."/>
            <person name="Sisk P."/>
            <person name="Stolte C."/>
            <person name="Sykes S."/>
            <person name="Walk T."/>
            <person name="White J."/>
            <person name="Yandava C."/>
            <person name="Haas B."/>
            <person name="Nusbaum C."/>
            <person name="Birren B."/>
        </authorList>
    </citation>
    <scope>NUCLEOTIDE SEQUENCE [LARGE SCALE GENOMIC DNA]</scope>
    <source>
        <strain evidence="4">R3-111a-1</strain>
    </source>
</reference>
<dbReference type="GeneID" id="20345211"/>
<keyword evidence="4" id="KW-1185">Reference proteome</keyword>
<accession>J3NU04</accession>
<reference evidence="3" key="5">
    <citation type="submission" date="2018-04" db="UniProtKB">
        <authorList>
            <consortium name="EnsemblFungi"/>
        </authorList>
    </citation>
    <scope>IDENTIFICATION</scope>
    <source>
        <strain evidence="3">R3-111a-1</strain>
    </source>
</reference>
<reference evidence="2" key="3">
    <citation type="submission" date="2010-09" db="EMBL/GenBank/DDBJ databases">
        <title>Annotation of Gaeumannomyces graminis var. tritici R3-111a-1.</title>
        <authorList>
            <consortium name="The Broad Institute Genome Sequencing Platform"/>
            <person name="Ma L.-J."/>
            <person name="Dead R."/>
            <person name="Young S.K."/>
            <person name="Zeng Q."/>
            <person name="Gargeya S."/>
            <person name="Fitzgerald M."/>
            <person name="Haas B."/>
            <person name="Abouelleil A."/>
            <person name="Alvarado L."/>
            <person name="Arachchi H.M."/>
            <person name="Berlin A."/>
            <person name="Brown A."/>
            <person name="Chapman S.B."/>
            <person name="Chen Z."/>
            <person name="Dunbar C."/>
            <person name="Freedman E."/>
            <person name="Gearin G."/>
            <person name="Gellesch M."/>
            <person name="Goldberg J."/>
            <person name="Griggs A."/>
            <person name="Gujja S."/>
            <person name="Heiman D."/>
            <person name="Howarth C."/>
            <person name="Larson L."/>
            <person name="Lui A."/>
            <person name="MacDonald P.J.P."/>
            <person name="Mehta T."/>
            <person name="Montmayeur A."/>
            <person name="Murphy C."/>
            <person name="Neiman D."/>
            <person name="Pearson M."/>
            <person name="Priest M."/>
            <person name="Roberts A."/>
            <person name="Saif S."/>
            <person name="Shea T."/>
            <person name="Shenoy N."/>
            <person name="Sisk P."/>
            <person name="Stolte C."/>
            <person name="Sykes S."/>
            <person name="Yandava C."/>
            <person name="Wortman J."/>
            <person name="Nusbaum C."/>
            <person name="Birren B."/>
        </authorList>
    </citation>
    <scope>NUCLEOTIDE SEQUENCE</scope>
    <source>
        <strain evidence="2">R3-111a-1</strain>
    </source>
</reference>
<dbReference type="AlphaFoldDB" id="J3NU04"/>